<reference evidence="1" key="2">
    <citation type="submission" date="2023-01" db="EMBL/GenBank/DDBJ databases">
        <authorList>
            <person name="Petersen C."/>
        </authorList>
    </citation>
    <scope>NUCLEOTIDE SEQUENCE</scope>
    <source>
        <strain evidence="1">IBT 15450</strain>
    </source>
</reference>
<reference evidence="1" key="1">
    <citation type="journal article" date="2023" name="IMA Fungus">
        <title>Comparative genomic study of the Penicillium genus elucidates a diverse pangenome and 15 lateral gene transfer events.</title>
        <authorList>
            <person name="Petersen C."/>
            <person name="Sorensen T."/>
            <person name="Nielsen M.R."/>
            <person name="Sondergaard T.E."/>
            <person name="Sorensen J.L."/>
            <person name="Fitzpatrick D.A."/>
            <person name="Frisvad J.C."/>
            <person name="Nielsen K.L."/>
        </authorList>
    </citation>
    <scope>NUCLEOTIDE SEQUENCE</scope>
    <source>
        <strain evidence="1">IBT 15450</strain>
    </source>
</reference>
<dbReference type="AlphaFoldDB" id="A0AAD6N321"/>
<proteinExistence type="predicted"/>
<gene>
    <name evidence="1" type="ORF">N7460_011424</name>
</gene>
<protein>
    <submittedName>
        <fullName evidence="1">Uncharacterized protein</fullName>
    </submittedName>
</protein>
<sequence>MSFLEASIRLGDIESLKSVPATIGATKLPDGIPRLFDSRYLKLFFAGKNQSAFRELRPLGILSPYKLNKLNRKKEEDEKKCCYG</sequence>
<name>A0AAD6N321_PENCN</name>
<dbReference type="Proteomes" id="UP001219568">
    <property type="component" value="Unassembled WGS sequence"/>
</dbReference>
<evidence type="ECO:0000313" key="2">
    <source>
        <dbReference type="Proteomes" id="UP001219568"/>
    </source>
</evidence>
<keyword evidence="2" id="KW-1185">Reference proteome</keyword>
<organism evidence="1 2">
    <name type="scientific">Penicillium canescens</name>
    <dbReference type="NCBI Taxonomy" id="5083"/>
    <lineage>
        <taxon>Eukaryota</taxon>
        <taxon>Fungi</taxon>
        <taxon>Dikarya</taxon>
        <taxon>Ascomycota</taxon>
        <taxon>Pezizomycotina</taxon>
        <taxon>Eurotiomycetes</taxon>
        <taxon>Eurotiomycetidae</taxon>
        <taxon>Eurotiales</taxon>
        <taxon>Aspergillaceae</taxon>
        <taxon>Penicillium</taxon>
    </lineage>
</organism>
<evidence type="ECO:0000313" key="1">
    <source>
        <dbReference type="EMBL" id="KAJ6026607.1"/>
    </source>
</evidence>
<dbReference type="EMBL" id="JAQJZL010000015">
    <property type="protein sequence ID" value="KAJ6026607.1"/>
    <property type="molecule type" value="Genomic_DNA"/>
</dbReference>
<comment type="caution">
    <text evidence="1">The sequence shown here is derived from an EMBL/GenBank/DDBJ whole genome shotgun (WGS) entry which is preliminary data.</text>
</comment>
<accession>A0AAD6N321</accession>